<dbReference type="PANTHER" id="PTHR24093">
    <property type="entry name" value="CATION TRANSPORTING ATPASE"/>
    <property type="match status" value="1"/>
</dbReference>
<organism evidence="3 4">
    <name type="scientific">Brassica napus</name>
    <name type="common">Rape</name>
    <dbReference type="NCBI Taxonomy" id="3708"/>
    <lineage>
        <taxon>Eukaryota</taxon>
        <taxon>Viridiplantae</taxon>
        <taxon>Streptophyta</taxon>
        <taxon>Embryophyta</taxon>
        <taxon>Tracheophyta</taxon>
        <taxon>Spermatophyta</taxon>
        <taxon>Magnoliopsida</taxon>
        <taxon>eudicotyledons</taxon>
        <taxon>Gunneridae</taxon>
        <taxon>Pentapetalae</taxon>
        <taxon>rosids</taxon>
        <taxon>malvids</taxon>
        <taxon>Brassicales</taxon>
        <taxon>Brassicaceae</taxon>
        <taxon>Brassiceae</taxon>
        <taxon>Brassica</taxon>
    </lineage>
</organism>
<gene>
    <name evidence="3" type="ORF">HID58_093568</name>
</gene>
<evidence type="ECO:0000313" key="4">
    <source>
        <dbReference type="Proteomes" id="UP000824890"/>
    </source>
</evidence>
<dbReference type="EMBL" id="JAGKQM010000929">
    <property type="protein sequence ID" value="KAH0852974.1"/>
    <property type="molecule type" value="Genomic_DNA"/>
</dbReference>
<dbReference type="Gene3D" id="2.70.150.10">
    <property type="entry name" value="Calcium-transporting ATPase, cytoplasmic transduction domain A"/>
    <property type="match status" value="1"/>
</dbReference>
<feature type="domain" description="P-type ATPase A" evidence="2">
    <location>
        <begin position="42"/>
        <end position="122"/>
    </location>
</feature>
<evidence type="ECO:0000256" key="1">
    <source>
        <dbReference type="ARBA" id="ARBA00022842"/>
    </source>
</evidence>
<proteinExistence type="predicted"/>
<keyword evidence="1" id="KW-0460">Magnesium</keyword>
<dbReference type="InterPro" id="IPR059000">
    <property type="entry name" value="ATPase_P-type_domA"/>
</dbReference>
<evidence type="ECO:0000313" key="3">
    <source>
        <dbReference type="EMBL" id="KAH0852974.1"/>
    </source>
</evidence>
<keyword evidence="4" id="KW-1185">Reference proteome</keyword>
<dbReference type="InterPro" id="IPR008250">
    <property type="entry name" value="ATPase_P-typ_transduc_dom_A_sf"/>
</dbReference>
<dbReference type="Pfam" id="PF00122">
    <property type="entry name" value="E1-E2_ATPase"/>
    <property type="match status" value="1"/>
</dbReference>
<feature type="non-terminal residue" evidence="3">
    <location>
        <position position="1"/>
    </location>
</feature>
<sequence>TEGWLKGSHDGLGIVATTILVVLLHSLHCHDLDDENKMISVQNMSIYDSLPSDIVHLAIRDQVPADGLFLSGFSVVIDESSLTGESENVMVNAQNDFLLSGTKVKYGSCKMLITTVGMRTQWG</sequence>
<reference evidence="3 4" key="1">
    <citation type="submission" date="2021-05" db="EMBL/GenBank/DDBJ databases">
        <title>Genome Assembly of Synthetic Allotetraploid Brassica napus Reveals Homoeologous Exchanges between Subgenomes.</title>
        <authorList>
            <person name="Davis J.T."/>
        </authorList>
    </citation>
    <scope>NUCLEOTIDE SEQUENCE [LARGE SCALE GENOMIC DNA]</scope>
    <source>
        <strain evidence="4">cv. Da-Ae</strain>
        <tissue evidence="3">Seedling</tissue>
    </source>
</reference>
<dbReference type="SUPFAM" id="SSF81653">
    <property type="entry name" value="Calcium ATPase, transduction domain A"/>
    <property type="match status" value="1"/>
</dbReference>
<dbReference type="Proteomes" id="UP000824890">
    <property type="component" value="Unassembled WGS sequence"/>
</dbReference>
<evidence type="ECO:0000259" key="2">
    <source>
        <dbReference type="Pfam" id="PF00122"/>
    </source>
</evidence>
<comment type="caution">
    <text evidence="3">The sequence shown here is derived from an EMBL/GenBank/DDBJ whole genome shotgun (WGS) entry which is preliminary data.</text>
</comment>
<protein>
    <recommendedName>
        <fullName evidence="2">P-type ATPase A domain-containing protein</fullName>
    </recommendedName>
</protein>
<name>A0ABQ7XC66_BRANA</name>
<dbReference type="PANTHER" id="PTHR24093:SF474">
    <property type="entry name" value="CALCIUM-TRANSPORTING ATPASE 2, PLASMA MEMBRANE-TYPE"/>
    <property type="match status" value="1"/>
</dbReference>
<accession>A0ABQ7XC66</accession>